<dbReference type="PANTHER" id="PTHR24042:SF5">
    <property type="entry name" value="EGF-LIKE CALCIUM-BINDING DOMAIN-CONTAINING PROTEIN"/>
    <property type="match status" value="1"/>
</dbReference>
<protein>
    <recommendedName>
        <fullName evidence="3">Thrombospondin-like N-terminal domain-containing protein</fullName>
    </recommendedName>
</protein>
<sequence length="172" mass="19913">MLKVTNFMQLGENICGLCYKVEQRGIGRCRTTIFILSHFCDLENSDITFLANIKQNLGDSGSVLAFSSDIVRFLEIESSGRRDEIRFHYTHDQQTFIETFPYRLADNEWHRLAITLSGSHLTLLVDCSKIYERVIKTVDRTFTAGKLKLYVGQRNGQHALFRDRIYDLFSMS</sequence>
<evidence type="ECO:0000259" key="3">
    <source>
        <dbReference type="SMART" id="SM00210"/>
    </source>
</evidence>
<organism evidence="4 5">
    <name type="scientific">Tegillarca granosa</name>
    <name type="common">Malaysian cockle</name>
    <name type="synonym">Anadara granosa</name>
    <dbReference type="NCBI Taxonomy" id="220873"/>
    <lineage>
        <taxon>Eukaryota</taxon>
        <taxon>Metazoa</taxon>
        <taxon>Spiralia</taxon>
        <taxon>Lophotrochozoa</taxon>
        <taxon>Mollusca</taxon>
        <taxon>Bivalvia</taxon>
        <taxon>Autobranchia</taxon>
        <taxon>Pteriomorphia</taxon>
        <taxon>Arcoida</taxon>
        <taxon>Arcoidea</taxon>
        <taxon>Arcidae</taxon>
        <taxon>Tegillarca</taxon>
    </lineage>
</organism>
<dbReference type="Pfam" id="PF13385">
    <property type="entry name" value="Laminin_G_3"/>
    <property type="match status" value="1"/>
</dbReference>
<dbReference type="PANTHER" id="PTHR24042">
    <property type="entry name" value="NEL HOMOLOG"/>
    <property type="match status" value="1"/>
</dbReference>
<dbReference type="SUPFAM" id="SSF49899">
    <property type="entry name" value="Concanavalin A-like lectins/glucanases"/>
    <property type="match status" value="1"/>
</dbReference>
<evidence type="ECO:0000313" key="4">
    <source>
        <dbReference type="EMBL" id="KAJ8315434.1"/>
    </source>
</evidence>
<keyword evidence="2" id="KW-0325">Glycoprotein</keyword>
<keyword evidence="5" id="KW-1185">Reference proteome</keyword>
<evidence type="ECO:0000313" key="5">
    <source>
        <dbReference type="Proteomes" id="UP001217089"/>
    </source>
</evidence>
<dbReference type="Proteomes" id="UP001217089">
    <property type="component" value="Unassembled WGS sequence"/>
</dbReference>
<dbReference type="SMART" id="SM00210">
    <property type="entry name" value="TSPN"/>
    <property type="match status" value="1"/>
</dbReference>
<reference evidence="4 5" key="1">
    <citation type="submission" date="2022-12" db="EMBL/GenBank/DDBJ databases">
        <title>Chromosome-level genome of Tegillarca granosa.</title>
        <authorList>
            <person name="Kim J."/>
        </authorList>
    </citation>
    <scope>NUCLEOTIDE SEQUENCE [LARGE SCALE GENOMIC DNA]</scope>
    <source>
        <strain evidence="4">Teg-2019</strain>
        <tissue evidence="4">Adductor muscle</tissue>
    </source>
</reference>
<comment type="caution">
    <text evidence="4">The sequence shown here is derived from an EMBL/GenBank/DDBJ whole genome shotgun (WGS) entry which is preliminary data.</text>
</comment>
<proteinExistence type="predicted"/>
<dbReference type="Gene3D" id="2.60.120.200">
    <property type="match status" value="1"/>
</dbReference>
<dbReference type="InterPro" id="IPR013320">
    <property type="entry name" value="ConA-like_dom_sf"/>
</dbReference>
<keyword evidence="1" id="KW-0677">Repeat</keyword>
<feature type="domain" description="Thrombospondin-like N-terminal" evidence="3">
    <location>
        <begin position="1"/>
        <end position="171"/>
    </location>
</feature>
<dbReference type="InterPro" id="IPR048287">
    <property type="entry name" value="TSPN-like_N"/>
</dbReference>
<gene>
    <name evidence="4" type="ORF">KUTeg_007584</name>
</gene>
<evidence type="ECO:0000256" key="1">
    <source>
        <dbReference type="ARBA" id="ARBA00022737"/>
    </source>
</evidence>
<dbReference type="InterPro" id="IPR051586">
    <property type="entry name" value="PKC-binding_NELL"/>
</dbReference>
<name>A0ABQ9FDQ1_TEGGR</name>
<accession>A0ABQ9FDQ1</accession>
<dbReference type="EMBL" id="JARBDR010000337">
    <property type="protein sequence ID" value="KAJ8315434.1"/>
    <property type="molecule type" value="Genomic_DNA"/>
</dbReference>
<evidence type="ECO:0000256" key="2">
    <source>
        <dbReference type="ARBA" id="ARBA00023180"/>
    </source>
</evidence>